<reference evidence="5 6" key="1">
    <citation type="submission" date="2024-06" db="EMBL/GenBank/DDBJ databases">
        <title>The Natural Products Discovery Center: Release of the First 8490 Sequenced Strains for Exploring Actinobacteria Biosynthetic Diversity.</title>
        <authorList>
            <person name="Kalkreuter E."/>
            <person name="Kautsar S.A."/>
            <person name="Yang D."/>
            <person name="Bader C.D."/>
            <person name="Teijaro C.N."/>
            <person name="Fluegel L."/>
            <person name="Davis C.M."/>
            <person name="Simpson J.R."/>
            <person name="Lauterbach L."/>
            <person name="Steele A.D."/>
            <person name="Gui C."/>
            <person name="Meng S."/>
            <person name="Li G."/>
            <person name="Viehrig K."/>
            <person name="Ye F."/>
            <person name="Su P."/>
            <person name="Kiefer A.F."/>
            <person name="Nichols A."/>
            <person name="Cepeda A.J."/>
            <person name="Yan W."/>
            <person name="Fan B."/>
            <person name="Jiang Y."/>
            <person name="Adhikari A."/>
            <person name="Zheng C.-J."/>
            <person name="Schuster L."/>
            <person name="Cowan T.M."/>
            <person name="Smanski M.J."/>
            <person name="Chevrette M.G."/>
            <person name="De Carvalho L.P.S."/>
            <person name="Shen B."/>
        </authorList>
    </citation>
    <scope>NUCLEOTIDE SEQUENCE [LARGE SCALE GENOMIC DNA]</scope>
    <source>
        <strain evidence="5 6">NPDC048946</strain>
    </source>
</reference>
<dbReference type="EMBL" id="JBEZFP010000037">
    <property type="protein sequence ID" value="MEU8135154.1"/>
    <property type="molecule type" value="Genomic_DNA"/>
</dbReference>
<accession>A0ABV3DJS2</accession>
<evidence type="ECO:0000256" key="2">
    <source>
        <dbReference type="ARBA" id="ARBA00022679"/>
    </source>
</evidence>
<evidence type="ECO:0000256" key="1">
    <source>
        <dbReference type="ARBA" id="ARBA00006383"/>
    </source>
</evidence>
<dbReference type="SUPFAM" id="SSF110710">
    <property type="entry name" value="TTHA0583/YokD-like"/>
    <property type="match status" value="1"/>
</dbReference>
<organism evidence="5 6">
    <name type="scientific">Streptodolium elevatio</name>
    <dbReference type="NCBI Taxonomy" id="3157996"/>
    <lineage>
        <taxon>Bacteria</taxon>
        <taxon>Bacillati</taxon>
        <taxon>Actinomycetota</taxon>
        <taxon>Actinomycetes</taxon>
        <taxon>Kitasatosporales</taxon>
        <taxon>Streptomycetaceae</taxon>
        <taxon>Streptodolium</taxon>
    </lineage>
</organism>
<sequence length="301" mass="32203">MSSGIGGGDSRLVEAAFGSRIDVATPKPPEARPWLVRELVGMLRDIGVVAGDVLMVHSTLRGVGPVEGGAQGVLAALLEAVGPCGTLVMPAYTEENSDTSWAFLRATDGLSESEREAYKRAMPPFDPMWTAASRTMGALPEVLRRTPGAVRSSHPQASFAAIGLLADGIMRHHNPASHFGEQSPLARLYSLPDAKVLMLGTAFVTFSAFHLAEYLQPKLATRQYRCVIPDGLGRAMWFTYEDVVLDLRDFDRIGAAMLEHLATGEGYIGSARSLLVPLAPAVAFGIDWMARNRADGQAAVA</sequence>
<dbReference type="EC" id="2.3.1.-" evidence="4"/>
<dbReference type="RefSeq" id="WP_358354558.1">
    <property type="nucleotide sequence ID" value="NZ_JBEZFP010000037.1"/>
</dbReference>
<comment type="similarity">
    <text evidence="1 4">Belongs to the antibiotic N-acetyltransferase family.</text>
</comment>
<dbReference type="InterPro" id="IPR028345">
    <property type="entry name" value="Antibiotic_NAT-like"/>
</dbReference>
<dbReference type="Pfam" id="PF02522">
    <property type="entry name" value="Antibiotic_NAT"/>
    <property type="match status" value="1"/>
</dbReference>
<comment type="caution">
    <text evidence="5">The sequence shown here is derived from an EMBL/GenBank/DDBJ whole genome shotgun (WGS) entry which is preliminary data.</text>
</comment>
<evidence type="ECO:0000256" key="4">
    <source>
        <dbReference type="RuleBase" id="RU365031"/>
    </source>
</evidence>
<keyword evidence="2 4" id="KW-0808">Transferase</keyword>
<evidence type="ECO:0000313" key="6">
    <source>
        <dbReference type="Proteomes" id="UP001551482"/>
    </source>
</evidence>
<comment type="catalytic activity">
    <reaction evidence="4">
        <text>a 2-deoxystreptamine antibiotic + acetyl-CoA = an N(3)-acetyl-2-deoxystreptamine antibiotic + CoA + H(+)</text>
        <dbReference type="Rhea" id="RHEA:12665"/>
        <dbReference type="ChEBI" id="CHEBI:15378"/>
        <dbReference type="ChEBI" id="CHEBI:57287"/>
        <dbReference type="ChEBI" id="CHEBI:57288"/>
        <dbReference type="ChEBI" id="CHEBI:57921"/>
        <dbReference type="ChEBI" id="CHEBI:77452"/>
        <dbReference type="EC" id="2.3.1.81"/>
    </reaction>
</comment>
<keyword evidence="4" id="KW-0046">Antibiotic resistance</keyword>
<name>A0ABV3DJS2_9ACTN</name>
<keyword evidence="6" id="KW-1185">Reference proteome</keyword>
<keyword evidence="3 4" id="KW-0012">Acyltransferase</keyword>
<dbReference type="PANTHER" id="PTHR11104:SF0">
    <property type="entry name" value="SPBETA PROPHAGE-DERIVED AMINOGLYCOSIDE N(3')-ACETYLTRANSFERASE-LIKE PROTEIN YOKD"/>
    <property type="match status" value="1"/>
</dbReference>
<dbReference type="InterPro" id="IPR003679">
    <property type="entry name" value="Amioglycoside_AcTrfase"/>
</dbReference>
<evidence type="ECO:0000313" key="5">
    <source>
        <dbReference type="EMBL" id="MEU8135154.1"/>
    </source>
</evidence>
<proteinExistence type="inferred from homology"/>
<protein>
    <recommendedName>
        <fullName evidence="4">Aminoglycoside N(3)-acetyltransferase</fullName>
        <ecNumber evidence="4">2.3.1.-</ecNumber>
    </recommendedName>
</protein>
<evidence type="ECO:0000256" key="3">
    <source>
        <dbReference type="ARBA" id="ARBA00023315"/>
    </source>
</evidence>
<dbReference type="PANTHER" id="PTHR11104">
    <property type="entry name" value="AMINOGLYCOSIDE N3-ACETYLTRANSFERASE"/>
    <property type="match status" value="1"/>
</dbReference>
<gene>
    <name evidence="5" type="ORF">AB0C36_16750</name>
</gene>
<dbReference type="Proteomes" id="UP001551482">
    <property type="component" value="Unassembled WGS sequence"/>
</dbReference>